<sequence>MVSPNPLQLVALMHTQLRQRRLVPPILPILTATALARILRRTGHRPTALARVNLEPPVRRHERRVAPVRLHTPPLRRPIVRVPYRALHSHCLVLRAGCFVVAAVGRILVIPSALKMQNLDTERILWTPTLRVELRCLKSHWGVCGYGLLALGLSGGHLATAVVSNSGS</sequence>
<protein>
    <submittedName>
        <fullName evidence="2">Uncharacterized protein</fullName>
    </submittedName>
</protein>
<keyword evidence="1" id="KW-1133">Transmembrane helix</keyword>
<evidence type="ECO:0000313" key="3">
    <source>
        <dbReference type="Proteomes" id="UP000634136"/>
    </source>
</evidence>
<name>A0A835CF42_9FABA</name>
<keyword evidence="1" id="KW-0812">Transmembrane</keyword>
<gene>
    <name evidence="2" type="ORF">G2W53_008316</name>
</gene>
<keyword evidence="3" id="KW-1185">Reference proteome</keyword>
<reference evidence="2" key="1">
    <citation type="submission" date="2020-09" db="EMBL/GenBank/DDBJ databases">
        <title>Genome-Enabled Discovery of Anthraquinone Biosynthesis in Senna tora.</title>
        <authorList>
            <person name="Kang S.-H."/>
            <person name="Pandey R.P."/>
            <person name="Lee C.-M."/>
            <person name="Sim J.-S."/>
            <person name="Jeong J.-T."/>
            <person name="Choi B.-S."/>
            <person name="Jung M."/>
            <person name="Ginzburg D."/>
            <person name="Zhao K."/>
            <person name="Won S.Y."/>
            <person name="Oh T.-J."/>
            <person name="Yu Y."/>
            <person name="Kim N.-H."/>
            <person name="Lee O.R."/>
            <person name="Lee T.-H."/>
            <person name="Bashyal P."/>
            <person name="Kim T.-S."/>
            <person name="Lee W.-H."/>
            <person name="Kawkins C."/>
            <person name="Kim C.-K."/>
            <person name="Kim J.S."/>
            <person name="Ahn B.O."/>
            <person name="Rhee S.Y."/>
            <person name="Sohng J.K."/>
        </authorList>
    </citation>
    <scope>NUCLEOTIDE SEQUENCE</scope>
    <source>
        <tissue evidence="2">Leaf</tissue>
    </source>
</reference>
<dbReference type="EMBL" id="JAAIUW010000003">
    <property type="protein sequence ID" value="KAF7839834.1"/>
    <property type="molecule type" value="Genomic_DNA"/>
</dbReference>
<proteinExistence type="predicted"/>
<evidence type="ECO:0000256" key="1">
    <source>
        <dbReference type="SAM" id="Phobius"/>
    </source>
</evidence>
<evidence type="ECO:0000313" key="2">
    <source>
        <dbReference type="EMBL" id="KAF7839834.1"/>
    </source>
</evidence>
<feature type="transmembrane region" description="Helical" evidence="1">
    <location>
        <begin position="92"/>
        <end position="114"/>
    </location>
</feature>
<organism evidence="2 3">
    <name type="scientific">Senna tora</name>
    <dbReference type="NCBI Taxonomy" id="362788"/>
    <lineage>
        <taxon>Eukaryota</taxon>
        <taxon>Viridiplantae</taxon>
        <taxon>Streptophyta</taxon>
        <taxon>Embryophyta</taxon>
        <taxon>Tracheophyta</taxon>
        <taxon>Spermatophyta</taxon>
        <taxon>Magnoliopsida</taxon>
        <taxon>eudicotyledons</taxon>
        <taxon>Gunneridae</taxon>
        <taxon>Pentapetalae</taxon>
        <taxon>rosids</taxon>
        <taxon>fabids</taxon>
        <taxon>Fabales</taxon>
        <taxon>Fabaceae</taxon>
        <taxon>Caesalpinioideae</taxon>
        <taxon>Cassia clade</taxon>
        <taxon>Senna</taxon>
    </lineage>
</organism>
<accession>A0A835CF42</accession>
<keyword evidence="1" id="KW-0472">Membrane</keyword>
<dbReference type="Proteomes" id="UP000634136">
    <property type="component" value="Unassembled WGS sequence"/>
</dbReference>
<comment type="caution">
    <text evidence="2">The sequence shown here is derived from an EMBL/GenBank/DDBJ whole genome shotgun (WGS) entry which is preliminary data.</text>
</comment>
<dbReference type="AlphaFoldDB" id="A0A835CF42"/>